<evidence type="ECO:0000313" key="1">
    <source>
        <dbReference type="EMBL" id="KAJ0085534.1"/>
    </source>
</evidence>
<reference evidence="2" key="1">
    <citation type="journal article" date="2023" name="G3 (Bethesda)">
        <title>Genome assembly and association tests identify interacting loci associated with vigor, precocity, and sex in interspecific pistachio rootstocks.</title>
        <authorList>
            <person name="Palmer W."/>
            <person name="Jacygrad E."/>
            <person name="Sagayaradj S."/>
            <person name="Cavanaugh K."/>
            <person name="Han R."/>
            <person name="Bertier L."/>
            <person name="Beede B."/>
            <person name="Kafkas S."/>
            <person name="Golino D."/>
            <person name="Preece J."/>
            <person name="Michelmore R."/>
        </authorList>
    </citation>
    <scope>NUCLEOTIDE SEQUENCE [LARGE SCALE GENOMIC DNA]</scope>
</reference>
<proteinExistence type="predicted"/>
<name>A0ACC1ADD4_9ROSI</name>
<keyword evidence="2" id="KW-1185">Reference proteome</keyword>
<gene>
    <name evidence="1" type="ORF">Patl1_07912</name>
</gene>
<organism evidence="1 2">
    <name type="scientific">Pistacia atlantica</name>
    <dbReference type="NCBI Taxonomy" id="434234"/>
    <lineage>
        <taxon>Eukaryota</taxon>
        <taxon>Viridiplantae</taxon>
        <taxon>Streptophyta</taxon>
        <taxon>Embryophyta</taxon>
        <taxon>Tracheophyta</taxon>
        <taxon>Spermatophyta</taxon>
        <taxon>Magnoliopsida</taxon>
        <taxon>eudicotyledons</taxon>
        <taxon>Gunneridae</taxon>
        <taxon>Pentapetalae</taxon>
        <taxon>rosids</taxon>
        <taxon>malvids</taxon>
        <taxon>Sapindales</taxon>
        <taxon>Anacardiaceae</taxon>
        <taxon>Pistacia</taxon>
    </lineage>
</organism>
<dbReference type="Proteomes" id="UP001164250">
    <property type="component" value="Chromosome 10"/>
</dbReference>
<dbReference type="EMBL" id="CM047906">
    <property type="protein sequence ID" value="KAJ0085534.1"/>
    <property type="molecule type" value="Genomic_DNA"/>
</dbReference>
<sequence>MLTVNGSFPGATIMARKGDTMFVNVINQGTFGVTIHL</sequence>
<comment type="caution">
    <text evidence="1">The sequence shown here is derived from an EMBL/GenBank/DDBJ whole genome shotgun (WGS) entry which is preliminary data.</text>
</comment>
<protein>
    <submittedName>
        <fullName evidence="1">Uncharacterized protein</fullName>
    </submittedName>
</protein>
<accession>A0ACC1ADD4</accession>
<evidence type="ECO:0000313" key="2">
    <source>
        <dbReference type="Proteomes" id="UP001164250"/>
    </source>
</evidence>